<evidence type="ECO:0000256" key="5">
    <source>
        <dbReference type="ARBA" id="ARBA00022737"/>
    </source>
</evidence>
<dbReference type="GO" id="GO:0016887">
    <property type="term" value="F:ATP hydrolysis activity"/>
    <property type="evidence" value="ECO:0007669"/>
    <property type="project" value="InterPro"/>
</dbReference>
<dbReference type="Proteomes" id="UP000586042">
    <property type="component" value="Unassembled WGS sequence"/>
</dbReference>
<keyword evidence="8" id="KW-1278">Translocase</keyword>
<evidence type="ECO:0000256" key="7">
    <source>
        <dbReference type="ARBA" id="ARBA00022840"/>
    </source>
</evidence>
<protein>
    <submittedName>
        <fullName evidence="11">Sugar ABC transporter ATP-binding protein</fullName>
    </submittedName>
</protein>
<evidence type="ECO:0000313" key="12">
    <source>
        <dbReference type="Proteomes" id="UP000586042"/>
    </source>
</evidence>
<dbReference type="Gene3D" id="3.40.50.300">
    <property type="entry name" value="P-loop containing nucleotide triphosphate hydrolases"/>
    <property type="match status" value="2"/>
</dbReference>
<keyword evidence="9" id="KW-0472">Membrane</keyword>
<evidence type="ECO:0000256" key="1">
    <source>
        <dbReference type="ARBA" id="ARBA00004202"/>
    </source>
</evidence>
<dbReference type="EMBL" id="JABWGN010000018">
    <property type="protein sequence ID" value="NUW37012.1"/>
    <property type="molecule type" value="Genomic_DNA"/>
</dbReference>
<feature type="domain" description="ABC transporter" evidence="10">
    <location>
        <begin position="2"/>
        <end position="237"/>
    </location>
</feature>
<dbReference type="GO" id="GO:0005886">
    <property type="term" value="C:plasma membrane"/>
    <property type="evidence" value="ECO:0007669"/>
    <property type="project" value="UniProtKB-SubCell"/>
</dbReference>
<evidence type="ECO:0000256" key="2">
    <source>
        <dbReference type="ARBA" id="ARBA00022448"/>
    </source>
</evidence>
<dbReference type="Pfam" id="PF00005">
    <property type="entry name" value="ABC_tran"/>
    <property type="match status" value="2"/>
</dbReference>
<dbReference type="GO" id="GO:0005524">
    <property type="term" value="F:ATP binding"/>
    <property type="evidence" value="ECO:0007669"/>
    <property type="project" value="UniProtKB-KW"/>
</dbReference>
<proteinExistence type="predicted"/>
<dbReference type="SUPFAM" id="SSF52540">
    <property type="entry name" value="P-loop containing nucleoside triphosphate hydrolases"/>
    <property type="match status" value="2"/>
</dbReference>
<keyword evidence="2" id="KW-0813">Transport</keyword>
<keyword evidence="7 11" id="KW-0067">ATP-binding</keyword>
<dbReference type="FunFam" id="3.40.50.300:FF:000127">
    <property type="entry name" value="Ribose import ATP-binding protein RbsA"/>
    <property type="match status" value="1"/>
</dbReference>
<dbReference type="InterPro" id="IPR050107">
    <property type="entry name" value="ABC_carbohydrate_import_ATPase"/>
</dbReference>
<keyword evidence="3" id="KW-1003">Cell membrane</keyword>
<comment type="subcellular location">
    <subcellularLocation>
        <location evidence="1">Cell membrane</location>
        <topology evidence="1">Peripheral membrane protein</topology>
    </subcellularLocation>
</comment>
<organism evidence="11 12">
    <name type="scientific">Nonomuraea montanisoli</name>
    <dbReference type="NCBI Taxonomy" id="2741721"/>
    <lineage>
        <taxon>Bacteria</taxon>
        <taxon>Bacillati</taxon>
        <taxon>Actinomycetota</taxon>
        <taxon>Actinomycetes</taxon>
        <taxon>Streptosporangiales</taxon>
        <taxon>Streptosporangiaceae</taxon>
        <taxon>Nonomuraea</taxon>
    </lineage>
</organism>
<evidence type="ECO:0000256" key="6">
    <source>
        <dbReference type="ARBA" id="ARBA00022741"/>
    </source>
</evidence>
<dbReference type="InterPro" id="IPR003439">
    <property type="entry name" value="ABC_transporter-like_ATP-bd"/>
</dbReference>
<dbReference type="PROSITE" id="PS00211">
    <property type="entry name" value="ABC_TRANSPORTER_1"/>
    <property type="match status" value="1"/>
</dbReference>
<evidence type="ECO:0000256" key="3">
    <source>
        <dbReference type="ARBA" id="ARBA00022475"/>
    </source>
</evidence>
<evidence type="ECO:0000313" key="11">
    <source>
        <dbReference type="EMBL" id="NUW37012.1"/>
    </source>
</evidence>
<dbReference type="AlphaFoldDB" id="A0A7Y6IF16"/>
<feature type="domain" description="ABC transporter" evidence="10">
    <location>
        <begin position="248"/>
        <end position="488"/>
    </location>
</feature>
<keyword evidence="5" id="KW-0677">Repeat</keyword>
<dbReference type="InterPro" id="IPR003593">
    <property type="entry name" value="AAA+_ATPase"/>
</dbReference>
<evidence type="ECO:0000259" key="10">
    <source>
        <dbReference type="PROSITE" id="PS50893"/>
    </source>
</evidence>
<dbReference type="InterPro" id="IPR017871">
    <property type="entry name" value="ABC_transporter-like_CS"/>
</dbReference>
<dbReference type="InterPro" id="IPR027417">
    <property type="entry name" value="P-loop_NTPase"/>
</dbReference>
<dbReference type="RefSeq" id="WP_175594466.1">
    <property type="nucleotide sequence ID" value="NZ_JABWGN010000018.1"/>
</dbReference>
<keyword evidence="6" id="KW-0547">Nucleotide-binding</keyword>
<name>A0A7Y6IF16_9ACTN</name>
<dbReference type="CDD" id="cd03215">
    <property type="entry name" value="ABC_Carb_Monos_II"/>
    <property type="match status" value="1"/>
</dbReference>
<dbReference type="SMART" id="SM00382">
    <property type="entry name" value="AAA"/>
    <property type="match status" value="2"/>
</dbReference>
<keyword evidence="4" id="KW-0762">Sugar transport</keyword>
<comment type="caution">
    <text evidence="11">The sequence shown here is derived from an EMBL/GenBank/DDBJ whole genome shotgun (WGS) entry which is preliminary data.</text>
</comment>
<reference evidence="11 12" key="1">
    <citation type="submission" date="2020-06" db="EMBL/GenBank/DDBJ databases">
        <title>Nonomuraea sp. SMC257, a novel actinomycete isolated from soil.</title>
        <authorList>
            <person name="Chanama M."/>
        </authorList>
    </citation>
    <scope>NUCLEOTIDE SEQUENCE [LARGE SCALE GENOMIC DNA]</scope>
    <source>
        <strain evidence="11 12">SMC257</strain>
    </source>
</reference>
<sequence>MMTVTGLVKRFPGVVALDGVDLDIRAGEIHALVGENGAGKSTLVKALAGIHAPDAGTMTFDGVPYTPAGAADGLAAGISVVHQELALLPYLTVAENLFLRGLPRTAGVVDRKRLRADAARLLAEVGLDVAPDTPVERLGIAQMQLVEIAKAISTDCKLLIMDEPTATLTSREAGRLFGILRGLRERGVAIVYISHHLQEVLELADRVTVLRNGRSIETREMAGVTAPDLVRLMVGRDLAQEYPVKPPTEPGEVAIAVRGLKVAGFEGPLSFSVRRGEVVGLAGLVGSGRTEAMRAIFGADPALSGNIELYGEKVRIRHPKDAVRHGISLLTEDRKSQGLVLDLPISANVTLAKLRGLLLRFGQERSLSEDLGRRLHLRSAGVGQHVRTLSGGNQQKVVLAKWLNAGSDILIVDEPTRGIDVGAKYEIHELLLGLAAQGKALIVVSSDLPELMGVCDRILVFSRGKIAGEVARPDFDAEHILTLAYSGYLKNGETQ</sequence>
<accession>A0A7Y6IF16</accession>
<evidence type="ECO:0000256" key="8">
    <source>
        <dbReference type="ARBA" id="ARBA00022967"/>
    </source>
</evidence>
<keyword evidence="12" id="KW-1185">Reference proteome</keyword>
<dbReference type="PANTHER" id="PTHR43790">
    <property type="entry name" value="CARBOHYDRATE TRANSPORT ATP-BINDING PROTEIN MG119-RELATED"/>
    <property type="match status" value="1"/>
</dbReference>
<evidence type="ECO:0000256" key="4">
    <source>
        <dbReference type="ARBA" id="ARBA00022597"/>
    </source>
</evidence>
<evidence type="ECO:0000256" key="9">
    <source>
        <dbReference type="ARBA" id="ARBA00023136"/>
    </source>
</evidence>
<dbReference type="PANTHER" id="PTHR43790:SF3">
    <property type="entry name" value="D-ALLOSE IMPORT ATP-BINDING PROTEIN ALSA-RELATED"/>
    <property type="match status" value="1"/>
</dbReference>
<dbReference type="PROSITE" id="PS50893">
    <property type="entry name" value="ABC_TRANSPORTER_2"/>
    <property type="match status" value="2"/>
</dbReference>
<gene>
    <name evidence="11" type="ORF">HTZ77_37265</name>
</gene>
<dbReference type="CDD" id="cd03216">
    <property type="entry name" value="ABC_Carb_Monos_I"/>
    <property type="match status" value="1"/>
</dbReference>